<dbReference type="RefSeq" id="WP_184627139.1">
    <property type="nucleotide sequence ID" value="NZ_JACHCC010000009.1"/>
</dbReference>
<gene>
    <name evidence="1" type="ORF">HDF25_003588</name>
</gene>
<proteinExistence type="predicted"/>
<reference evidence="1 2" key="1">
    <citation type="submission" date="2020-08" db="EMBL/GenBank/DDBJ databases">
        <title>Genomic Encyclopedia of Type Strains, Phase IV (KMG-V): Genome sequencing to study the core and pangenomes of soil and plant-associated prokaryotes.</title>
        <authorList>
            <person name="Whitman W."/>
        </authorList>
    </citation>
    <scope>NUCLEOTIDE SEQUENCE [LARGE SCALE GENOMIC DNA]</scope>
    <source>
        <strain evidence="1 2">M2T3</strain>
    </source>
</reference>
<dbReference type="InterPro" id="IPR032173">
    <property type="entry name" value="DUF5007"/>
</dbReference>
<dbReference type="PROSITE" id="PS51257">
    <property type="entry name" value="PROKAR_LIPOPROTEIN"/>
    <property type="match status" value="1"/>
</dbReference>
<organism evidence="1 2">
    <name type="scientific">Pedobacter cryoconitis</name>
    <dbReference type="NCBI Taxonomy" id="188932"/>
    <lineage>
        <taxon>Bacteria</taxon>
        <taxon>Pseudomonadati</taxon>
        <taxon>Bacteroidota</taxon>
        <taxon>Sphingobacteriia</taxon>
        <taxon>Sphingobacteriales</taxon>
        <taxon>Sphingobacteriaceae</taxon>
        <taxon>Pedobacter</taxon>
    </lineage>
</organism>
<dbReference type="EMBL" id="JACHCC010000009">
    <property type="protein sequence ID" value="MBB6501421.1"/>
    <property type="molecule type" value="Genomic_DNA"/>
</dbReference>
<evidence type="ECO:0000313" key="1">
    <source>
        <dbReference type="EMBL" id="MBB6501421.1"/>
    </source>
</evidence>
<evidence type="ECO:0008006" key="3">
    <source>
        <dbReference type="Google" id="ProtNLM"/>
    </source>
</evidence>
<evidence type="ECO:0000313" key="2">
    <source>
        <dbReference type="Proteomes" id="UP000521017"/>
    </source>
</evidence>
<comment type="caution">
    <text evidence="1">The sequence shown here is derived from an EMBL/GenBank/DDBJ whole genome shotgun (WGS) entry which is preliminary data.</text>
</comment>
<sequence>MKKYIISGLFILLVITGIMSCKKTQIGYLSDNLRYSANPLTVIQGQFMLTDGIIPDNSTPPFKITLLNIRNKQTGIREESFFKEYDVAIWKTAYDPTTDTTLTLINAKRDIQKKLPFNVLPVSGQYLITQATENVPVGDYLVDLQVENPHGTKTYLGINTISVTKPVQYEYVNAPYFIALKAGTETSIRFPFDDQWVNPDLGQTTNTTLTIRKVANSPNQIVLKVLDKNGSVLPGQALQQRPSGNTFLKTLSTFAYKTTVTDTAVLYDYAQTRFPDVYWDKQSNGLNCYYRIYSQYIASIDTADAKNWFPPKQLPYGTWNKYPVNINIRFNTKLYSPGKYIYELKLRLTKK</sequence>
<accession>A0A7X0MJW3</accession>
<dbReference type="AlphaFoldDB" id="A0A7X0MJW3"/>
<dbReference type="Proteomes" id="UP000521017">
    <property type="component" value="Unassembled WGS sequence"/>
</dbReference>
<protein>
    <recommendedName>
        <fullName evidence="3">DUF5007 domain-containing protein</fullName>
    </recommendedName>
</protein>
<name>A0A7X0MJW3_9SPHI</name>
<dbReference type="Pfam" id="PF16398">
    <property type="entry name" value="DUF5007"/>
    <property type="match status" value="1"/>
</dbReference>